<dbReference type="InterPro" id="IPR029044">
    <property type="entry name" value="Nucleotide-diphossugar_trans"/>
</dbReference>
<reference evidence="1 2" key="1">
    <citation type="submission" date="2024-01" db="EMBL/GenBank/DDBJ databases">
        <authorList>
            <person name="Deng Y."/>
            <person name="Su J."/>
        </authorList>
    </citation>
    <scope>NUCLEOTIDE SEQUENCE [LARGE SCALE GENOMIC DNA]</scope>
    <source>
        <strain evidence="1 2">CPCC 100088</strain>
    </source>
</reference>
<comment type="caution">
    <text evidence="1">The sequence shown here is derived from an EMBL/GenBank/DDBJ whole genome shotgun (WGS) entry which is preliminary data.</text>
</comment>
<organism evidence="1 2">
    <name type="scientific">Thioclava kandeliae</name>
    <dbReference type="NCBI Taxonomy" id="3070818"/>
    <lineage>
        <taxon>Bacteria</taxon>
        <taxon>Pseudomonadati</taxon>
        <taxon>Pseudomonadota</taxon>
        <taxon>Alphaproteobacteria</taxon>
        <taxon>Rhodobacterales</taxon>
        <taxon>Paracoccaceae</taxon>
        <taxon>Thioclava</taxon>
    </lineage>
</organism>
<proteinExistence type="predicted"/>
<gene>
    <name evidence="1" type="ORF">VSX56_00940</name>
</gene>
<dbReference type="SUPFAM" id="SSF53448">
    <property type="entry name" value="Nucleotide-diphospho-sugar transferases"/>
    <property type="match status" value="1"/>
</dbReference>
<keyword evidence="2" id="KW-1185">Reference proteome</keyword>
<dbReference type="RefSeq" id="WP_350934185.1">
    <property type="nucleotide sequence ID" value="NZ_JAYWLC010000001.1"/>
</dbReference>
<protein>
    <submittedName>
        <fullName evidence="1">Uncharacterized protein</fullName>
    </submittedName>
</protein>
<accession>A0ABV1SCV0</accession>
<sequence length="450" mass="50228">MREIGTLWIGGRLSWLEILCLKSFVDQGQNITLFSYEPIGNVPEGVIQRDGREILDPDPQEGFLKYERKDSFALFADLFRLHMLAKCPGMIWVDTDVYCHRPLDYDSPYVLAYELPKSDRINNAVLGLPAQGELLQAMLEFTRDRFSVAPFLPHEMQRNYREAAEQGNPVHVSQQPWGIWGPLMVTHFTRALGLADKVQPMAAFYPVPFPQRETFLRGEGQVKAALSTLTTGLHLWASNKRKLGRLPHSAPQPGSYLDHLCRKHGVRAEFAPITSRGRTRFGETGIDPQVLAQMGVGVVRACYDLGGRAPALALAAHRRHNCDIVLVDLTEEGGARETISDWVAPYTDWLAEQGVRRDLIRYVPDPFLLEPDGLVLSLGSYGDQWPVAPLGALLPRMLRPDGRLVIDIRRGSRGFPFLRSRGTLTQIAAPFGETAPETVRVSFAPKAGGL</sequence>
<dbReference type="Proteomes" id="UP001438953">
    <property type="component" value="Unassembled WGS sequence"/>
</dbReference>
<name>A0ABV1SCV0_9RHOB</name>
<evidence type="ECO:0000313" key="2">
    <source>
        <dbReference type="Proteomes" id="UP001438953"/>
    </source>
</evidence>
<dbReference type="EMBL" id="JAYWLC010000001">
    <property type="protein sequence ID" value="MER5170326.1"/>
    <property type="molecule type" value="Genomic_DNA"/>
</dbReference>
<reference evidence="1 2" key="2">
    <citation type="submission" date="2024-06" db="EMBL/GenBank/DDBJ databases">
        <title>Thioclava kandeliae sp. nov. from a rhizosphere soil sample of Kandelia candel in a mangrove.</title>
        <authorList>
            <person name="Mu T."/>
        </authorList>
    </citation>
    <scope>NUCLEOTIDE SEQUENCE [LARGE SCALE GENOMIC DNA]</scope>
    <source>
        <strain evidence="1 2">CPCC 100088</strain>
    </source>
</reference>
<evidence type="ECO:0000313" key="1">
    <source>
        <dbReference type="EMBL" id="MER5170326.1"/>
    </source>
</evidence>
<dbReference type="Gene3D" id="3.90.550.20">
    <property type="match status" value="1"/>
</dbReference>